<dbReference type="GO" id="GO:0005730">
    <property type="term" value="C:nucleolus"/>
    <property type="evidence" value="ECO:0007669"/>
    <property type="project" value="UniProtKB-SubCell"/>
</dbReference>
<sequence length="330" mass="35155">MVASSRSKQRQQEASASSSSGANNVKKITTGSAKSGFVGNNSKNALATNDADGGDDVALKHNKPFGMEDSDDDDVDFGDEAFQTTGSGGGGAMEEDDDDDHLMIGDNSTTSVPISTSAHTKSSSSGAKPSFKPLSESAAAAASSLTAVAKGQLRKIPIPPHRLTPLKNDWHKIYTPLVEMVGLQVRMNVQKKCVELKSSRFTSEQASLQKGADFVKAFSLGFEADDAIALLRMDDLFVDTFEIKDVKTLQGDNLSRAIGRIAGKDGRTRFAIENASRTRLVIADTKIHILGNFGNIKIARDAVVALIRGSPPGKVYANLKTIGARQRQRA</sequence>
<comment type="caution">
    <text evidence="11">The sequence shown here is derived from an EMBL/GenBank/DDBJ whole genome shotgun (WGS) entry which is preliminary data.</text>
</comment>
<dbReference type="InterPro" id="IPR055211">
    <property type="entry name" value="KH_PNO1_2nd"/>
</dbReference>
<feature type="compositionally biased region" description="Acidic residues" evidence="9">
    <location>
        <begin position="68"/>
        <end position="79"/>
    </location>
</feature>
<accession>A0AAJ4XRZ1</accession>
<keyword evidence="6" id="KW-0539">Nucleus</keyword>
<keyword evidence="12" id="KW-1185">Reference proteome</keyword>
<feature type="compositionally biased region" description="Low complexity" evidence="9">
    <location>
        <begin position="1"/>
        <end position="20"/>
    </location>
</feature>
<comment type="function">
    <text evidence="7">Required for small ribosomal subunit (SSU) synthesis. Has a role in the processing of early nucleolar and late cytoplasmic pre-RNA species.</text>
</comment>
<feature type="compositionally biased region" description="Low complexity" evidence="9">
    <location>
        <begin position="115"/>
        <end position="128"/>
    </location>
</feature>
<feature type="domain" description="K Homology" evidence="10">
    <location>
        <begin position="235"/>
        <end position="308"/>
    </location>
</feature>
<evidence type="ECO:0000313" key="12">
    <source>
        <dbReference type="Proteomes" id="UP001294444"/>
    </source>
</evidence>
<dbReference type="PANTHER" id="PTHR12826">
    <property type="entry name" value="RIBONUCLEASE Y"/>
    <property type="match status" value="1"/>
</dbReference>
<feature type="compositionally biased region" description="Polar residues" evidence="9">
    <location>
        <begin position="21"/>
        <end position="47"/>
    </location>
</feature>
<dbReference type="Gene3D" id="3.30.1370.10">
    <property type="entry name" value="K Homology domain, type 1"/>
    <property type="match status" value="1"/>
</dbReference>
<keyword evidence="5" id="KW-0694">RNA-binding</keyword>
<comment type="similarity">
    <text evidence="2">Belongs to the PNO1 family.</text>
</comment>
<protein>
    <recommendedName>
        <fullName evidence="4">Pre-rRNA-processing protein PNO1</fullName>
    </recommendedName>
    <alternativeName>
        <fullName evidence="8">Pre-rRNA-processing protein pno1</fullName>
    </alternativeName>
</protein>
<evidence type="ECO:0000256" key="1">
    <source>
        <dbReference type="ARBA" id="ARBA00004604"/>
    </source>
</evidence>
<dbReference type="Proteomes" id="UP001294444">
    <property type="component" value="Unassembled WGS sequence"/>
</dbReference>
<dbReference type="InterPro" id="IPR036612">
    <property type="entry name" value="KH_dom_type_1_sf"/>
</dbReference>
<evidence type="ECO:0000256" key="5">
    <source>
        <dbReference type="ARBA" id="ARBA00022884"/>
    </source>
</evidence>
<comment type="subunit">
    <text evidence="3">Component of the small ribosomal subunit, ribosomal RNA processing complex (SSU RRP complex).</text>
</comment>
<dbReference type="CDD" id="cd22391">
    <property type="entry name" value="KH-I_PNO1_rpt1"/>
    <property type="match status" value="1"/>
</dbReference>
<evidence type="ECO:0000256" key="2">
    <source>
        <dbReference type="ARBA" id="ARBA00007515"/>
    </source>
</evidence>
<evidence type="ECO:0000256" key="7">
    <source>
        <dbReference type="ARBA" id="ARBA00025554"/>
    </source>
</evidence>
<dbReference type="EMBL" id="OAPG01000012">
    <property type="protein sequence ID" value="SNX85988.1"/>
    <property type="molecule type" value="Genomic_DNA"/>
</dbReference>
<proteinExistence type="inferred from homology"/>
<evidence type="ECO:0000259" key="10">
    <source>
        <dbReference type="SMART" id="SM00322"/>
    </source>
</evidence>
<dbReference type="AlphaFoldDB" id="A0AAJ4XRZ1"/>
<evidence type="ECO:0000256" key="9">
    <source>
        <dbReference type="SAM" id="MobiDB-lite"/>
    </source>
</evidence>
<dbReference type="CDD" id="cd22392">
    <property type="entry name" value="KH-I_PNO1_rpt2"/>
    <property type="match status" value="1"/>
</dbReference>
<evidence type="ECO:0000256" key="8">
    <source>
        <dbReference type="ARBA" id="ARBA00071744"/>
    </source>
</evidence>
<comment type="subcellular location">
    <subcellularLocation>
        <location evidence="1">Nucleus</location>
        <location evidence="1">Nucleolus</location>
    </subcellularLocation>
</comment>
<feature type="region of interest" description="Disordered" evidence="9">
    <location>
        <begin position="1"/>
        <end position="132"/>
    </location>
</feature>
<gene>
    <name evidence="11" type="ORF">MEPE_04697</name>
</gene>
<evidence type="ECO:0000313" key="11">
    <source>
        <dbReference type="EMBL" id="SNX85988.1"/>
    </source>
</evidence>
<reference evidence="11" key="1">
    <citation type="submission" date="2023-10" db="EMBL/GenBank/DDBJ databases">
        <authorList>
            <person name="Guldener U."/>
        </authorList>
    </citation>
    <scope>NUCLEOTIDE SEQUENCE</scope>
    <source>
        <strain evidence="11">Mp4</strain>
    </source>
</reference>
<organism evidence="11 12">
    <name type="scientific">Melanopsichium pennsylvanicum</name>
    <dbReference type="NCBI Taxonomy" id="63383"/>
    <lineage>
        <taxon>Eukaryota</taxon>
        <taxon>Fungi</taxon>
        <taxon>Dikarya</taxon>
        <taxon>Basidiomycota</taxon>
        <taxon>Ustilaginomycotina</taxon>
        <taxon>Ustilaginomycetes</taxon>
        <taxon>Ustilaginales</taxon>
        <taxon>Ustilaginaceae</taxon>
        <taxon>Melanopsichium</taxon>
    </lineage>
</organism>
<dbReference type="GO" id="GO:0003723">
    <property type="term" value="F:RNA binding"/>
    <property type="evidence" value="ECO:0007669"/>
    <property type="project" value="UniProtKB-KW"/>
</dbReference>
<dbReference type="Pfam" id="PF22891">
    <property type="entry name" value="KH_PNO1_2nd"/>
    <property type="match status" value="1"/>
</dbReference>
<evidence type="ECO:0000256" key="3">
    <source>
        <dbReference type="ARBA" id="ARBA00011420"/>
    </source>
</evidence>
<evidence type="ECO:0000256" key="4">
    <source>
        <dbReference type="ARBA" id="ARBA00016042"/>
    </source>
</evidence>
<dbReference type="FunFam" id="3.30.1370.10:FF:000009">
    <property type="entry name" value="RNA-binding protein PNO1"/>
    <property type="match status" value="1"/>
</dbReference>
<evidence type="ECO:0000256" key="6">
    <source>
        <dbReference type="ARBA" id="ARBA00023242"/>
    </source>
</evidence>
<dbReference type="InterPro" id="IPR004087">
    <property type="entry name" value="KH_dom"/>
</dbReference>
<name>A0AAJ4XRZ1_9BASI</name>
<dbReference type="SUPFAM" id="SSF54791">
    <property type="entry name" value="Eukaryotic type KH-domain (KH-domain type I)"/>
    <property type="match status" value="1"/>
</dbReference>
<dbReference type="InterPro" id="IPR055212">
    <property type="entry name" value="KH-I_PNO1_first"/>
</dbReference>
<dbReference type="PANTHER" id="PTHR12826:SF13">
    <property type="entry name" value="RNA-BINDING PROTEIN PNO1"/>
    <property type="match status" value="1"/>
</dbReference>
<dbReference type="SMART" id="SM00322">
    <property type="entry name" value="KH"/>
    <property type="match status" value="1"/>
</dbReference>